<reference evidence="1 2" key="1">
    <citation type="journal article" date="2020" name="Cell">
        <title>Large-Scale Comparative Analyses of Tick Genomes Elucidate Their Genetic Diversity and Vector Capacities.</title>
        <authorList>
            <consortium name="Tick Genome and Microbiome Consortium (TIGMIC)"/>
            <person name="Jia N."/>
            <person name="Wang J."/>
            <person name="Shi W."/>
            <person name="Du L."/>
            <person name="Sun Y."/>
            <person name="Zhan W."/>
            <person name="Jiang J.F."/>
            <person name="Wang Q."/>
            <person name="Zhang B."/>
            <person name="Ji P."/>
            <person name="Bell-Sakyi L."/>
            <person name="Cui X.M."/>
            <person name="Yuan T.T."/>
            <person name="Jiang B.G."/>
            <person name="Yang W.F."/>
            <person name="Lam T.T."/>
            <person name="Chang Q.C."/>
            <person name="Ding S.J."/>
            <person name="Wang X.J."/>
            <person name="Zhu J.G."/>
            <person name="Ruan X.D."/>
            <person name="Zhao L."/>
            <person name="Wei J.T."/>
            <person name="Ye R.Z."/>
            <person name="Que T.C."/>
            <person name="Du C.H."/>
            <person name="Zhou Y.H."/>
            <person name="Cheng J.X."/>
            <person name="Dai P.F."/>
            <person name="Guo W.B."/>
            <person name="Han X.H."/>
            <person name="Huang E.J."/>
            <person name="Li L.F."/>
            <person name="Wei W."/>
            <person name="Gao Y.C."/>
            <person name="Liu J.Z."/>
            <person name="Shao H.Z."/>
            <person name="Wang X."/>
            <person name="Wang C.C."/>
            <person name="Yang T.C."/>
            <person name="Huo Q.B."/>
            <person name="Li W."/>
            <person name="Chen H.Y."/>
            <person name="Chen S.E."/>
            <person name="Zhou L.G."/>
            <person name="Ni X.B."/>
            <person name="Tian J.H."/>
            <person name="Sheng Y."/>
            <person name="Liu T."/>
            <person name="Pan Y.S."/>
            <person name="Xia L.Y."/>
            <person name="Li J."/>
            <person name="Zhao F."/>
            <person name="Cao W.C."/>
        </authorList>
    </citation>
    <scope>NUCLEOTIDE SEQUENCE [LARGE SCALE GENOMIC DNA]</scope>
    <source>
        <strain evidence="1">Iper-2018</strain>
    </source>
</reference>
<evidence type="ECO:0000313" key="2">
    <source>
        <dbReference type="Proteomes" id="UP000805193"/>
    </source>
</evidence>
<organism evidence="1 2">
    <name type="scientific">Ixodes persulcatus</name>
    <name type="common">Taiga tick</name>
    <dbReference type="NCBI Taxonomy" id="34615"/>
    <lineage>
        <taxon>Eukaryota</taxon>
        <taxon>Metazoa</taxon>
        <taxon>Ecdysozoa</taxon>
        <taxon>Arthropoda</taxon>
        <taxon>Chelicerata</taxon>
        <taxon>Arachnida</taxon>
        <taxon>Acari</taxon>
        <taxon>Parasitiformes</taxon>
        <taxon>Ixodida</taxon>
        <taxon>Ixodoidea</taxon>
        <taxon>Ixodidae</taxon>
        <taxon>Ixodinae</taxon>
        <taxon>Ixodes</taxon>
    </lineage>
</organism>
<gene>
    <name evidence="1" type="ORF">HPB47_009814</name>
</gene>
<sequence>MNQPGQLGSGSGKGGGAGGSIREAGGAFGTAGAAKEEAYFRKQQADQLEAMRKAAQQASQGKGASQGPGK</sequence>
<dbReference type="Proteomes" id="UP000805193">
    <property type="component" value="Unassembled WGS sequence"/>
</dbReference>
<comment type="caution">
    <text evidence="1">The sequence shown here is derived from an EMBL/GenBank/DDBJ whole genome shotgun (WGS) entry which is preliminary data.</text>
</comment>
<dbReference type="EMBL" id="JABSTQ010011298">
    <property type="protein sequence ID" value="KAG0413049.1"/>
    <property type="molecule type" value="Genomic_DNA"/>
</dbReference>
<proteinExistence type="predicted"/>
<accession>A0AC60P0Z7</accession>
<evidence type="ECO:0000313" key="1">
    <source>
        <dbReference type="EMBL" id="KAG0413049.1"/>
    </source>
</evidence>
<keyword evidence="2" id="KW-1185">Reference proteome</keyword>
<name>A0AC60P0Z7_IXOPE</name>
<protein>
    <submittedName>
        <fullName evidence="1">Uncharacterized protein</fullName>
    </submittedName>
</protein>